<evidence type="ECO:0000256" key="1">
    <source>
        <dbReference type="SAM" id="Phobius"/>
    </source>
</evidence>
<protein>
    <submittedName>
        <fullName evidence="2">Cytochrome c oxidase subunit I</fullName>
        <ecNumber evidence="2">1.7.2.5</ecNumber>
    </submittedName>
</protein>
<keyword evidence="1" id="KW-1133">Transmembrane helix</keyword>
<dbReference type="EC" id="1.7.2.5" evidence="2"/>
<dbReference type="SUPFAM" id="SSF81442">
    <property type="entry name" value="Cytochrome c oxidase subunit I-like"/>
    <property type="match status" value="1"/>
</dbReference>
<accession>T0XVA9</accession>
<keyword evidence="2" id="KW-0560">Oxidoreductase</keyword>
<sequence>FLGMGGMPRRVYSYIPGLSTPIGLNFAQLNLLSTIGAAIFGIAQLFFVFNMVMSRYRGTPASEDPWA</sequence>
<dbReference type="InterPro" id="IPR036927">
    <property type="entry name" value="Cyt_c_oxase-like_su1_sf"/>
</dbReference>
<gene>
    <name evidence="2" type="ORF">B1B_19471</name>
</gene>
<keyword evidence="1" id="KW-0812">Transmembrane</keyword>
<proteinExistence type="predicted"/>
<comment type="caution">
    <text evidence="2">The sequence shown here is derived from an EMBL/GenBank/DDBJ whole genome shotgun (WGS) entry which is preliminary data.</text>
</comment>
<feature type="non-terminal residue" evidence="2">
    <location>
        <position position="1"/>
    </location>
</feature>
<name>T0XVA9_9ZZZZ</name>
<organism evidence="2">
    <name type="scientific">mine drainage metagenome</name>
    <dbReference type="NCBI Taxonomy" id="410659"/>
    <lineage>
        <taxon>unclassified sequences</taxon>
        <taxon>metagenomes</taxon>
        <taxon>ecological metagenomes</taxon>
    </lineage>
</organism>
<evidence type="ECO:0000313" key="2">
    <source>
        <dbReference type="EMBL" id="EQD26741.1"/>
    </source>
</evidence>
<dbReference type="AlphaFoldDB" id="T0XVA9"/>
<dbReference type="GO" id="GO:0016966">
    <property type="term" value="F:nitric oxide reductase activity"/>
    <property type="evidence" value="ECO:0007669"/>
    <property type="project" value="UniProtKB-EC"/>
</dbReference>
<dbReference type="EMBL" id="AUZY01013078">
    <property type="protein sequence ID" value="EQD26741.1"/>
    <property type="molecule type" value="Genomic_DNA"/>
</dbReference>
<feature type="transmembrane region" description="Helical" evidence="1">
    <location>
        <begin position="26"/>
        <end position="49"/>
    </location>
</feature>
<dbReference type="Gene3D" id="1.20.210.10">
    <property type="entry name" value="Cytochrome c oxidase-like, subunit I domain"/>
    <property type="match status" value="1"/>
</dbReference>
<reference evidence="2" key="1">
    <citation type="submission" date="2013-08" db="EMBL/GenBank/DDBJ databases">
        <authorList>
            <person name="Mendez C."/>
            <person name="Richter M."/>
            <person name="Ferrer M."/>
            <person name="Sanchez J."/>
        </authorList>
    </citation>
    <scope>NUCLEOTIDE SEQUENCE</scope>
</reference>
<keyword evidence="1" id="KW-0472">Membrane</keyword>
<reference evidence="2" key="2">
    <citation type="journal article" date="2014" name="ISME J.">
        <title>Microbial stratification in low pH oxic and suboxic macroscopic growths along an acid mine drainage.</title>
        <authorList>
            <person name="Mendez-Garcia C."/>
            <person name="Mesa V."/>
            <person name="Sprenger R.R."/>
            <person name="Richter M."/>
            <person name="Diez M.S."/>
            <person name="Solano J."/>
            <person name="Bargiela R."/>
            <person name="Golyshina O.V."/>
            <person name="Manteca A."/>
            <person name="Ramos J.L."/>
            <person name="Gallego J.R."/>
            <person name="Llorente I."/>
            <person name="Martins Dos Santos V.A."/>
            <person name="Jensen O.N."/>
            <person name="Pelaez A.I."/>
            <person name="Sanchez J."/>
            <person name="Ferrer M."/>
        </authorList>
    </citation>
    <scope>NUCLEOTIDE SEQUENCE</scope>
</reference>